<dbReference type="Proteomes" id="UP000290218">
    <property type="component" value="Unassembled WGS sequence"/>
</dbReference>
<name>A0A4V1M641_9BACT</name>
<dbReference type="SUPFAM" id="SSF46785">
    <property type="entry name" value="Winged helix' DNA-binding domain"/>
    <property type="match status" value="1"/>
</dbReference>
<evidence type="ECO:0000256" key="2">
    <source>
        <dbReference type="ARBA" id="ARBA00023015"/>
    </source>
</evidence>
<dbReference type="InterPro" id="IPR036390">
    <property type="entry name" value="WH_DNA-bd_sf"/>
</dbReference>
<evidence type="ECO:0000259" key="5">
    <source>
        <dbReference type="PROSITE" id="PS50931"/>
    </source>
</evidence>
<dbReference type="Pfam" id="PF03466">
    <property type="entry name" value="LysR_substrate"/>
    <property type="match status" value="1"/>
</dbReference>
<dbReference type="SUPFAM" id="SSF53850">
    <property type="entry name" value="Periplasmic binding protein-like II"/>
    <property type="match status" value="1"/>
</dbReference>
<keyword evidence="7" id="KW-1185">Reference proteome</keyword>
<dbReference type="Pfam" id="PF00126">
    <property type="entry name" value="HTH_1"/>
    <property type="match status" value="1"/>
</dbReference>
<sequence>MNIHHLELFYYVALHGGISAAVRRMPYGIQQPAVSSQILQLEEELGVKLFERQPFQLTTAGQELREFVEPFFGNIAAVAAELRAGARPDLRIGGAELVLRDHVPVVMANVRARYPEVRLSLHSGYQSQVEKWLHEGQIDLAITSVGARPPVRLRQLRLIRIPLVLLVHESAPWRSAEELLARKKIPEPLVAQPAETSFMLDFQRELKRRRITWPQAVEVTSVELVMRYVLNGEGFGIVNYAALASMPAKGIRVLPLEGFEPLTMGALWRGELTDLLRTVINEVRAYSHRTFPDWAVPDQLD</sequence>
<keyword evidence="4" id="KW-0804">Transcription</keyword>
<dbReference type="PANTHER" id="PTHR30126">
    <property type="entry name" value="HTH-TYPE TRANSCRIPTIONAL REGULATOR"/>
    <property type="match status" value="1"/>
</dbReference>
<dbReference type="Gene3D" id="3.40.190.10">
    <property type="entry name" value="Periplasmic binding protein-like II"/>
    <property type="match status" value="2"/>
</dbReference>
<evidence type="ECO:0000313" key="6">
    <source>
        <dbReference type="EMBL" id="RXK53696.1"/>
    </source>
</evidence>
<dbReference type="Gene3D" id="1.10.10.10">
    <property type="entry name" value="Winged helix-like DNA-binding domain superfamily/Winged helix DNA-binding domain"/>
    <property type="match status" value="1"/>
</dbReference>
<evidence type="ECO:0000256" key="3">
    <source>
        <dbReference type="ARBA" id="ARBA00023125"/>
    </source>
</evidence>
<dbReference type="OrthoDB" id="9785745at2"/>
<dbReference type="RefSeq" id="WP_129049638.1">
    <property type="nucleotide sequence ID" value="NZ_SDHX01000002.1"/>
</dbReference>
<dbReference type="PROSITE" id="PS50931">
    <property type="entry name" value="HTH_LYSR"/>
    <property type="match status" value="1"/>
</dbReference>
<gene>
    <name evidence="6" type="ORF">ESB00_18595</name>
</gene>
<evidence type="ECO:0000313" key="7">
    <source>
        <dbReference type="Proteomes" id="UP000290218"/>
    </source>
</evidence>
<dbReference type="CDD" id="cd05466">
    <property type="entry name" value="PBP2_LTTR_substrate"/>
    <property type="match status" value="1"/>
</dbReference>
<reference evidence="6 7" key="1">
    <citation type="submission" date="2019-01" db="EMBL/GenBank/DDBJ databases">
        <title>Lacunisphaera sp. strain TWA-58.</title>
        <authorList>
            <person name="Chen W.-M."/>
        </authorList>
    </citation>
    <scope>NUCLEOTIDE SEQUENCE [LARGE SCALE GENOMIC DNA]</scope>
    <source>
        <strain evidence="6 7">TWA-58</strain>
    </source>
</reference>
<dbReference type="PANTHER" id="PTHR30126:SF40">
    <property type="entry name" value="HTH-TYPE TRANSCRIPTIONAL REGULATOR GLTR"/>
    <property type="match status" value="1"/>
</dbReference>
<keyword evidence="2" id="KW-0805">Transcription regulation</keyword>
<keyword evidence="3" id="KW-0238">DNA-binding</keyword>
<dbReference type="InterPro" id="IPR005119">
    <property type="entry name" value="LysR_subst-bd"/>
</dbReference>
<dbReference type="GO" id="GO:0000976">
    <property type="term" value="F:transcription cis-regulatory region binding"/>
    <property type="evidence" value="ECO:0007669"/>
    <property type="project" value="TreeGrafter"/>
</dbReference>
<accession>A0A4V1M641</accession>
<dbReference type="InterPro" id="IPR000847">
    <property type="entry name" value="LysR_HTH_N"/>
</dbReference>
<dbReference type="PRINTS" id="PR00039">
    <property type="entry name" value="HTHLYSR"/>
</dbReference>
<comment type="similarity">
    <text evidence="1">Belongs to the LysR transcriptional regulatory family.</text>
</comment>
<comment type="caution">
    <text evidence="6">The sequence shown here is derived from an EMBL/GenBank/DDBJ whole genome shotgun (WGS) entry which is preliminary data.</text>
</comment>
<organism evidence="6 7">
    <name type="scientific">Oleiharenicola lentus</name>
    <dbReference type="NCBI Taxonomy" id="2508720"/>
    <lineage>
        <taxon>Bacteria</taxon>
        <taxon>Pseudomonadati</taxon>
        <taxon>Verrucomicrobiota</taxon>
        <taxon>Opitutia</taxon>
        <taxon>Opitutales</taxon>
        <taxon>Opitutaceae</taxon>
        <taxon>Oleiharenicola</taxon>
    </lineage>
</organism>
<dbReference type="GO" id="GO:0003700">
    <property type="term" value="F:DNA-binding transcription factor activity"/>
    <property type="evidence" value="ECO:0007669"/>
    <property type="project" value="InterPro"/>
</dbReference>
<dbReference type="InterPro" id="IPR036388">
    <property type="entry name" value="WH-like_DNA-bd_sf"/>
</dbReference>
<feature type="domain" description="HTH lysR-type" evidence="5">
    <location>
        <begin position="1"/>
        <end position="58"/>
    </location>
</feature>
<proteinExistence type="inferred from homology"/>
<dbReference type="EMBL" id="SDHX01000002">
    <property type="protein sequence ID" value="RXK53696.1"/>
    <property type="molecule type" value="Genomic_DNA"/>
</dbReference>
<evidence type="ECO:0000256" key="1">
    <source>
        <dbReference type="ARBA" id="ARBA00009437"/>
    </source>
</evidence>
<protein>
    <submittedName>
        <fullName evidence="6">LysR family transcriptional regulator</fullName>
    </submittedName>
</protein>
<evidence type="ECO:0000256" key="4">
    <source>
        <dbReference type="ARBA" id="ARBA00023163"/>
    </source>
</evidence>
<dbReference type="AlphaFoldDB" id="A0A4V1M641"/>